<dbReference type="GO" id="GO:0003723">
    <property type="term" value="F:RNA binding"/>
    <property type="evidence" value="ECO:0007669"/>
    <property type="project" value="TreeGrafter"/>
</dbReference>
<dbReference type="GO" id="GO:0006422">
    <property type="term" value="P:aspartyl-tRNA aminoacylation"/>
    <property type="evidence" value="ECO:0007669"/>
    <property type="project" value="InterPro"/>
</dbReference>
<dbReference type="HAMAP" id="MF_02075">
    <property type="entry name" value="Asp_tRNA_synth_type2"/>
    <property type="match status" value="1"/>
</dbReference>
<dbReference type="SUPFAM" id="SSF55681">
    <property type="entry name" value="Class II aaRS and biotin synthetases"/>
    <property type="match status" value="1"/>
</dbReference>
<dbReference type="InterPro" id="IPR004364">
    <property type="entry name" value="Aa-tRNA-synt_II"/>
</dbReference>
<name>A0A7S1UCM0_9STRA</name>
<proteinExistence type="inferred from homology"/>
<dbReference type="InterPro" id="IPR012340">
    <property type="entry name" value="NA-bd_OB-fold"/>
</dbReference>
<dbReference type="PRINTS" id="PR01042">
    <property type="entry name" value="TRNASYNTHASP"/>
</dbReference>
<keyword evidence="5" id="KW-0436">Ligase</keyword>
<dbReference type="InterPro" id="IPR002312">
    <property type="entry name" value="Asp/Asn-tRNA-synth_IIb"/>
</dbReference>
<dbReference type="NCBIfam" id="NF003483">
    <property type="entry name" value="PRK05159.1"/>
    <property type="match status" value="1"/>
</dbReference>
<dbReference type="CDD" id="cd04320">
    <property type="entry name" value="AspRS_cyto_N"/>
    <property type="match status" value="1"/>
</dbReference>
<dbReference type="InterPro" id="IPR004523">
    <property type="entry name" value="Asp-tRNA_synthase_2"/>
</dbReference>
<evidence type="ECO:0000256" key="7">
    <source>
        <dbReference type="ARBA" id="ARBA00022840"/>
    </source>
</evidence>
<feature type="compositionally biased region" description="Basic and acidic residues" evidence="11">
    <location>
        <begin position="51"/>
        <end position="75"/>
    </location>
</feature>
<evidence type="ECO:0000256" key="4">
    <source>
        <dbReference type="ARBA" id="ARBA00022490"/>
    </source>
</evidence>
<evidence type="ECO:0000256" key="12">
    <source>
        <dbReference type="SAM" id="SignalP"/>
    </source>
</evidence>
<evidence type="ECO:0000256" key="5">
    <source>
        <dbReference type="ARBA" id="ARBA00022598"/>
    </source>
</evidence>
<evidence type="ECO:0000256" key="8">
    <source>
        <dbReference type="ARBA" id="ARBA00022917"/>
    </source>
</evidence>
<keyword evidence="8" id="KW-0648">Protein biosynthesis</keyword>
<evidence type="ECO:0000259" key="13">
    <source>
        <dbReference type="PROSITE" id="PS50862"/>
    </source>
</evidence>
<dbReference type="GO" id="GO:0005524">
    <property type="term" value="F:ATP binding"/>
    <property type="evidence" value="ECO:0007669"/>
    <property type="project" value="UniProtKB-KW"/>
</dbReference>
<dbReference type="AlphaFoldDB" id="A0A7S1UCM0"/>
<dbReference type="SUPFAM" id="SSF50249">
    <property type="entry name" value="Nucleic acid-binding proteins"/>
    <property type="match status" value="1"/>
</dbReference>
<keyword evidence="9" id="KW-0030">Aminoacyl-tRNA synthetase</keyword>
<dbReference type="PROSITE" id="PS50862">
    <property type="entry name" value="AA_TRNA_LIGASE_II"/>
    <property type="match status" value="1"/>
</dbReference>
<dbReference type="Pfam" id="PF00152">
    <property type="entry name" value="tRNA-synt_2"/>
    <property type="match status" value="1"/>
</dbReference>
<protein>
    <recommendedName>
        <fullName evidence="3">aspartate--tRNA ligase</fullName>
        <ecNumber evidence="3">6.1.1.12</ecNumber>
    </recommendedName>
</protein>
<evidence type="ECO:0000256" key="3">
    <source>
        <dbReference type="ARBA" id="ARBA00012841"/>
    </source>
</evidence>
<dbReference type="EMBL" id="HBGJ01035109">
    <property type="protein sequence ID" value="CAD9263861.1"/>
    <property type="molecule type" value="Transcribed_RNA"/>
</dbReference>
<reference evidence="14" key="1">
    <citation type="submission" date="2021-01" db="EMBL/GenBank/DDBJ databases">
        <authorList>
            <person name="Corre E."/>
            <person name="Pelletier E."/>
            <person name="Niang G."/>
            <person name="Scheremetjew M."/>
            <person name="Finn R."/>
            <person name="Kale V."/>
            <person name="Holt S."/>
            <person name="Cochrane G."/>
            <person name="Meng A."/>
            <person name="Brown T."/>
            <person name="Cohen L."/>
        </authorList>
    </citation>
    <scope>NUCLEOTIDE SEQUENCE</scope>
    <source>
        <strain evidence="14">CCMP2877</strain>
    </source>
</reference>
<comment type="similarity">
    <text evidence="2">Belongs to the class-II aminoacyl-tRNA synthetase family. Type 2 subfamily.</text>
</comment>
<keyword evidence="7" id="KW-0067">ATP-binding</keyword>
<evidence type="ECO:0000256" key="11">
    <source>
        <dbReference type="SAM" id="MobiDB-lite"/>
    </source>
</evidence>
<gene>
    <name evidence="14" type="ORF">PPAR1163_LOCUS22246</name>
</gene>
<dbReference type="PANTHER" id="PTHR43450:SF1">
    <property type="entry name" value="ASPARTATE--TRNA LIGASE, CYTOPLASMIC"/>
    <property type="match status" value="1"/>
</dbReference>
<comment type="catalytic activity">
    <reaction evidence="10">
        <text>tRNA(Asp) + L-aspartate + ATP = L-aspartyl-tRNA(Asp) + AMP + diphosphate</text>
        <dbReference type="Rhea" id="RHEA:19649"/>
        <dbReference type="Rhea" id="RHEA-COMP:9660"/>
        <dbReference type="Rhea" id="RHEA-COMP:9678"/>
        <dbReference type="ChEBI" id="CHEBI:29991"/>
        <dbReference type="ChEBI" id="CHEBI:30616"/>
        <dbReference type="ChEBI" id="CHEBI:33019"/>
        <dbReference type="ChEBI" id="CHEBI:78442"/>
        <dbReference type="ChEBI" id="CHEBI:78516"/>
        <dbReference type="ChEBI" id="CHEBI:456215"/>
        <dbReference type="EC" id="6.1.1.12"/>
    </reaction>
</comment>
<accession>A0A7S1UCM0</accession>
<feature type="region of interest" description="Disordered" evidence="11">
    <location>
        <begin position="47"/>
        <end position="75"/>
    </location>
</feature>
<evidence type="ECO:0000256" key="1">
    <source>
        <dbReference type="ARBA" id="ARBA00004496"/>
    </source>
</evidence>
<evidence type="ECO:0000313" key="14">
    <source>
        <dbReference type="EMBL" id="CAD9263861.1"/>
    </source>
</evidence>
<organism evidence="14">
    <name type="scientific">Phaeomonas parva</name>
    <dbReference type="NCBI Taxonomy" id="124430"/>
    <lineage>
        <taxon>Eukaryota</taxon>
        <taxon>Sar</taxon>
        <taxon>Stramenopiles</taxon>
        <taxon>Ochrophyta</taxon>
        <taxon>Pinguiophyceae</taxon>
        <taxon>Pinguiochrysidales</taxon>
        <taxon>Pinguiochrysidaceae</taxon>
        <taxon>Phaeomonas</taxon>
    </lineage>
</organism>
<dbReference type="GO" id="GO:0004815">
    <property type="term" value="F:aspartate-tRNA ligase activity"/>
    <property type="evidence" value="ECO:0007669"/>
    <property type="project" value="UniProtKB-EC"/>
</dbReference>
<keyword evidence="12" id="KW-0732">Signal</keyword>
<feature type="domain" description="Aminoacyl-transfer RNA synthetases class-II family profile" evidence="13">
    <location>
        <begin position="284"/>
        <end position="582"/>
    </location>
</feature>
<dbReference type="PANTHER" id="PTHR43450">
    <property type="entry name" value="ASPARTYL-TRNA SYNTHETASE"/>
    <property type="match status" value="1"/>
</dbReference>
<feature type="chain" id="PRO_5031175968" description="aspartate--tRNA ligase" evidence="12">
    <location>
        <begin position="22"/>
        <end position="590"/>
    </location>
</feature>
<dbReference type="InterPro" id="IPR006195">
    <property type="entry name" value="aa-tRNA-synth_II"/>
</dbReference>
<dbReference type="NCBIfam" id="TIGR00458">
    <property type="entry name" value="aspS_nondisc"/>
    <property type="match status" value="1"/>
</dbReference>
<sequence>MRRATLMLAAAAAVLAGRGAAALGAPAARGLRVQQRALPRLFCAGQAPSGEKTEEEKARLKAERDARKAAKQAAKEAKKAKKAAMAAAAEPPPLASIGIMDAELQDSQRCGDYVTIQSQGITGREYTDMAELTGDMAGQKVWIRARLQNVRAKGGSAFLVLRQGAFNTLQALFFKDKEQPEMSKRMLKYLGGLSAESVVDIYGELVSADVKSCSINSLELSIEKAFMVSAADAMLPFQHEDAARPLAEVEESQGTERPFPRIGQELRLDNRWLDVRTPANNAIMRIRSGICRFYRESLYSHGFVEIQTPKLIGGESEGGSEVFRTDYFGKPACLAQSPQLYKQMAISGDLGRVFEVGPVFRAEQSHTRRHLCEFTGLDMEMQINEHYSEVFPIVHDTFKRIFHGLEEHYADEIAAVREQYPQEPAVISDEPCVIKFPDGMQMLRDAGVEDVDDFGDLTGAQELELGRLVKEKFGTDFFILADYPSAVRPFYTMPNPEDDRYSNSYDMFIRGQEICSGAQRVHDPELLRKIILSKGLELDKFEDYIKSFEHGCAPHAGGGFGLERVVFLYLGLDNVRKAVMFPRDPNRLSP</sequence>
<dbReference type="GO" id="GO:0017101">
    <property type="term" value="C:aminoacyl-tRNA synthetase multienzyme complex"/>
    <property type="evidence" value="ECO:0007669"/>
    <property type="project" value="TreeGrafter"/>
</dbReference>
<evidence type="ECO:0000256" key="6">
    <source>
        <dbReference type="ARBA" id="ARBA00022741"/>
    </source>
</evidence>
<dbReference type="InterPro" id="IPR045864">
    <property type="entry name" value="aa-tRNA-synth_II/BPL/LPL"/>
</dbReference>
<evidence type="ECO:0000256" key="9">
    <source>
        <dbReference type="ARBA" id="ARBA00023146"/>
    </source>
</evidence>
<dbReference type="GO" id="GO:0005829">
    <property type="term" value="C:cytosol"/>
    <property type="evidence" value="ECO:0007669"/>
    <property type="project" value="TreeGrafter"/>
</dbReference>
<dbReference type="Gene3D" id="2.40.50.140">
    <property type="entry name" value="Nucleic acid-binding proteins"/>
    <property type="match status" value="1"/>
</dbReference>
<keyword evidence="6" id="KW-0547">Nucleotide-binding</keyword>
<dbReference type="FunFam" id="3.30.930.10:FF:000013">
    <property type="entry name" value="Aspartate--tRNA ligase, cytoplasmic"/>
    <property type="match status" value="1"/>
</dbReference>
<dbReference type="CDD" id="cd00776">
    <property type="entry name" value="AsxRS_core"/>
    <property type="match status" value="1"/>
</dbReference>
<feature type="signal peptide" evidence="12">
    <location>
        <begin position="1"/>
        <end position="21"/>
    </location>
</feature>
<dbReference type="EC" id="6.1.1.12" evidence="3"/>
<comment type="subcellular location">
    <subcellularLocation>
        <location evidence="1">Cytoplasm</location>
    </subcellularLocation>
</comment>
<keyword evidence="4" id="KW-0963">Cytoplasm</keyword>
<evidence type="ECO:0000256" key="2">
    <source>
        <dbReference type="ARBA" id="ARBA00005312"/>
    </source>
</evidence>
<evidence type="ECO:0000256" key="10">
    <source>
        <dbReference type="ARBA" id="ARBA00047904"/>
    </source>
</evidence>
<dbReference type="Gene3D" id="3.30.930.10">
    <property type="entry name" value="Bira Bifunctional Protein, Domain 2"/>
    <property type="match status" value="1"/>
</dbReference>